<comment type="caution">
    <text evidence="10">The sequence shown here is derived from an EMBL/GenBank/DDBJ whole genome shotgun (WGS) entry which is preliminary data.</text>
</comment>
<dbReference type="GO" id="GO:0009234">
    <property type="term" value="P:menaquinone biosynthetic process"/>
    <property type="evidence" value="ECO:0007669"/>
    <property type="project" value="UniProtKB-UniRule"/>
</dbReference>
<accession>A0A9X4AG40</accession>
<dbReference type="InterPro" id="IPR004433">
    <property type="entry name" value="MenaQ_synth_MenD"/>
</dbReference>
<dbReference type="Proteomes" id="UP001145069">
    <property type="component" value="Unassembled WGS sequence"/>
</dbReference>
<evidence type="ECO:0000259" key="9">
    <source>
        <dbReference type="Pfam" id="PF16582"/>
    </source>
</evidence>
<keyword evidence="4 6" id="KW-0786">Thiamine pyrophosphate</keyword>
<dbReference type="Gene3D" id="3.40.50.970">
    <property type="match status" value="2"/>
</dbReference>
<dbReference type="SUPFAM" id="SSF52518">
    <property type="entry name" value="Thiamin diphosphate-binding fold (THDP-binding)"/>
    <property type="match status" value="2"/>
</dbReference>
<dbReference type="EMBL" id="JAMQKC010000023">
    <property type="protein sequence ID" value="MDC3418284.1"/>
    <property type="molecule type" value="Genomic_DNA"/>
</dbReference>
<dbReference type="PANTHER" id="PTHR42916:SF1">
    <property type="entry name" value="PROTEIN PHYLLO, CHLOROPLASTIC"/>
    <property type="match status" value="1"/>
</dbReference>
<dbReference type="GO" id="GO:0030145">
    <property type="term" value="F:manganese ion binding"/>
    <property type="evidence" value="ECO:0007669"/>
    <property type="project" value="UniProtKB-UniRule"/>
</dbReference>
<evidence type="ECO:0000256" key="5">
    <source>
        <dbReference type="ARBA" id="ARBA00023211"/>
    </source>
</evidence>
<dbReference type="CDD" id="cd02009">
    <property type="entry name" value="TPP_SHCHC_synthase"/>
    <property type="match status" value="1"/>
</dbReference>
<dbReference type="GO" id="GO:0030976">
    <property type="term" value="F:thiamine pyrophosphate binding"/>
    <property type="evidence" value="ECO:0007669"/>
    <property type="project" value="UniProtKB-UniRule"/>
</dbReference>
<evidence type="ECO:0000256" key="6">
    <source>
        <dbReference type="HAMAP-Rule" id="MF_01659"/>
    </source>
</evidence>
<comment type="function">
    <text evidence="6">Catalyzes the thiamine diphosphate-dependent decarboxylation of 2-oxoglutarate and the subsequent addition of the resulting succinic semialdehyde-thiamine pyrophosphate anion to isochorismate to yield 2-succinyl-5-enolpyruvyl-6-hydroxy-3-cyclohexene-1-carboxylate (SEPHCHC).</text>
</comment>
<evidence type="ECO:0000256" key="4">
    <source>
        <dbReference type="ARBA" id="ARBA00023052"/>
    </source>
</evidence>
<dbReference type="RefSeq" id="WP_272447345.1">
    <property type="nucleotide sequence ID" value="NZ_JAMQKC010000023.1"/>
</dbReference>
<comment type="cofactor">
    <cofactor evidence="6">
        <name>Mg(2+)</name>
        <dbReference type="ChEBI" id="CHEBI:18420"/>
    </cofactor>
    <cofactor evidence="6">
        <name>Mn(2+)</name>
        <dbReference type="ChEBI" id="CHEBI:29035"/>
    </cofactor>
</comment>
<evidence type="ECO:0000313" key="10">
    <source>
        <dbReference type="EMBL" id="MDC3418284.1"/>
    </source>
</evidence>
<keyword evidence="5 6" id="KW-0464">Manganese</keyword>
<comment type="cofactor">
    <cofactor evidence="6">
        <name>thiamine diphosphate</name>
        <dbReference type="ChEBI" id="CHEBI:58937"/>
    </cofactor>
    <text evidence="6">Binds 1 thiamine pyrophosphate per subunit.</text>
</comment>
<evidence type="ECO:0000256" key="2">
    <source>
        <dbReference type="ARBA" id="ARBA00022723"/>
    </source>
</evidence>
<dbReference type="NCBIfam" id="TIGR00173">
    <property type="entry name" value="menD"/>
    <property type="match status" value="1"/>
</dbReference>
<dbReference type="Pfam" id="PF02776">
    <property type="entry name" value="TPP_enzyme_N"/>
    <property type="match status" value="1"/>
</dbReference>
<comment type="pathway">
    <text evidence="6">Quinol/quinone metabolism; 1,4-dihydroxy-2-naphthoate biosynthesis; 1,4-dihydroxy-2-naphthoate from chorismate: step 2/7.</text>
</comment>
<dbReference type="PANTHER" id="PTHR42916">
    <property type="entry name" value="2-SUCCINYL-5-ENOLPYRUVYL-6-HYDROXY-3-CYCLOHEXENE-1-CARBOXYLATE SYNTHASE"/>
    <property type="match status" value="1"/>
</dbReference>
<comment type="subunit">
    <text evidence="6">Homodimer.</text>
</comment>
<dbReference type="InterPro" id="IPR032264">
    <property type="entry name" value="MenD_middle"/>
</dbReference>
<comment type="catalytic activity">
    <reaction evidence="6">
        <text>isochorismate + 2-oxoglutarate + H(+) = 5-enolpyruvoyl-6-hydroxy-2-succinyl-cyclohex-3-ene-1-carboxylate + CO2</text>
        <dbReference type="Rhea" id="RHEA:25593"/>
        <dbReference type="ChEBI" id="CHEBI:15378"/>
        <dbReference type="ChEBI" id="CHEBI:16526"/>
        <dbReference type="ChEBI" id="CHEBI:16810"/>
        <dbReference type="ChEBI" id="CHEBI:29780"/>
        <dbReference type="ChEBI" id="CHEBI:58818"/>
        <dbReference type="EC" id="2.2.1.9"/>
    </reaction>
</comment>
<feature type="domain" description="Thiamine pyrophosphate enzyme TPP-binding" evidence="7">
    <location>
        <begin position="439"/>
        <end position="551"/>
    </location>
</feature>
<protein>
    <recommendedName>
        <fullName evidence="6">2-succinyl-5-enolpyruvyl-6-hydroxy-3-cyclohexene-1-carboxylate synthase</fullName>
        <shortName evidence="6">SEPHCHC synthase</shortName>
        <ecNumber evidence="6">2.2.1.9</ecNumber>
    </recommendedName>
    <alternativeName>
        <fullName evidence="6">Menaquinone biosynthesis protein MenD</fullName>
    </alternativeName>
</protein>
<dbReference type="InterPro" id="IPR029061">
    <property type="entry name" value="THDP-binding"/>
</dbReference>
<evidence type="ECO:0000256" key="1">
    <source>
        <dbReference type="ARBA" id="ARBA00022679"/>
    </source>
</evidence>
<gene>
    <name evidence="6 10" type="primary">menD</name>
    <name evidence="10" type="ORF">NC799_15455</name>
</gene>
<organism evidence="10 11">
    <name type="scientific">Aquibacillus salsiterrae</name>
    <dbReference type="NCBI Taxonomy" id="2950439"/>
    <lineage>
        <taxon>Bacteria</taxon>
        <taxon>Bacillati</taxon>
        <taxon>Bacillota</taxon>
        <taxon>Bacilli</taxon>
        <taxon>Bacillales</taxon>
        <taxon>Bacillaceae</taxon>
        <taxon>Aquibacillus</taxon>
    </lineage>
</organism>
<keyword evidence="3 6" id="KW-0460">Magnesium</keyword>
<reference evidence="10" key="1">
    <citation type="submission" date="2022-06" db="EMBL/GenBank/DDBJ databases">
        <title>Aquibacillus sp. a new bacterium isolated from soil saline samples.</title>
        <authorList>
            <person name="Galisteo C."/>
            <person name="De La Haba R."/>
            <person name="Sanchez-Porro C."/>
            <person name="Ventosa A."/>
        </authorList>
    </citation>
    <scope>NUCLEOTIDE SEQUENCE</scope>
    <source>
        <strain evidence="10">3ASR75-54</strain>
    </source>
</reference>
<feature type="domain" description="Thiamine pyrophosphate enzyme N-terminal TPP-binding" evidence="8">
    <location>
        <begin position="14"/>
        <end position="124"/>
    </location>
</feature>
<keyword evidence="11" id="KW-1185">Reference proteome</keyword>
<evidence type="ECO:0000259" key="7">
    <source>
        <dbReference type="Pfam" id="PF02775"/>
    </source>
</evidence>
<name>A0A9X4AG40_9BACI</name>
<evidence type="ECO:0000256" key="3">
    <source>
        <dbReference type="ARBA" id="ARBA00022842"/>
    </source>
</evidence>
<proteinExistence type="inferred from homology"/>
<dbReference type="GO" id="GO:0000287">
    <property type="term" value="F:magnesium ion binding"/>
    <property type="evidence" value="ECO:0007669"/>
    <property type="project" value="UniProtKB-UniRule"/>
</dbReference>
<dbReference type="InterPro" id="IPR012001">
    <property type="entry name" value="Thiamin_PyroP_enz_TPP-bd_dom"/>
</dbReference>
<evidence type="ECO:0000259" key="8">
    <source>
        <dbReference type="Pfam" id="PF02776"/>
    </source>
</evidence>
<sequence length="580" mass="65207">MTHTEVLTRYVANFIDELYQSGLTDVVISPGSRSTPLAMTFAEHPNIHHWINLDERSAAFFALGMAKQLRKPVAIVCTSGTAAANYFPAIVEAYYARVPLVVLTADRPHELRDVGAPQAIDQINLYGKHVKWFQEMALPDSTLFSYVRGMASRAVFLANAGNAGPVHLNFPFREPLVPDFTIENLWGEKGSVKFHEFFDGSKAVTHHDALKLTNVLQQHKRGLLVCGPQEDDELAREVARLAEVYNIPLLADPLSGIRAGTHPKINVIESYDTILKSKEVRDYLKPDYIIRFGAMPVSKSYMLLLKENPLIDHFVIEEHAGFREPVGMGSHFIYSNPIAFCAALEGLNLLTSDKEWLHKWNQMNAICTHHLMTEDDPNQLTEGHVVKYLQEYTPNRSTLYVGNSMPIRDMDTFFLRTNKEIKVLGNRGVNGIDGLTSSGLGAAAHGEVVTLLVGDLTFFHDMNGLLLAKQYGLRLTIVLINNNGGGIFSFLPQAKEKSKHYEVLFGTPLDIDFFYTAELYGASYTKVTSWEEFKVGLANAYIKEGISIIEVQTNRDENVKWHQQKWKLIQNKLLKELRGE</sequence>
<feature type="domain" description="Menaquinone biosynthesis protein MenD middle" evidence="9">
    <location>
        <begin position="218"/>
        <end position="401"/>
    </location>
</feature>
<keyword evidence="6" id="KW-0474">Menaquinone biosynthesis</keyword>
<dbReference type="GO" id="GO:0070204">
    <property type="term" value="F:2-succinyl-5-enolpyruvyl-6-hydroxy-3-cyclohexene-1-carboxylic-acid synthase activity"/>
    <property type="evidence" value="ECO:0007669"/>
    <property type="project" value="UniProtKB-UniRule"/>
</dbReference>
<dbReference type="Pfam" id="PF16582">
    <property type="entry name" value="TPP_enzyme_M_2"/>
    <property type="match status" value="1"/>
</dbReference>
<dbReference type="CDD" id="cd07037">
    <property type="entry name" value="TPP_PYR_MenD"/>
    <property type="match status" value="1"/>
</dbReference>
<dbReference type="HAMAP" id="MF_01659">
    <property type="entry name" value="MenD"/>
    <property type="match status" value="1"/>
</dbReference>
<dbReference type="PIRSF" id="PIRSF004983">
    <property type="entry name" value="MenD"/>
    <property type="match status" value="1"/>
</dbReference>
<dbReference type="InterPro" id="IPR011766">
    <property type="entry name" value="TPP_enzyme_TPP-bd"/>
</dbReference>
<dbReference type="AlphaFoldDB" id="A0A9X4AG40"/>
<comment type="pathway">
    <text evidence="6">Quinol/quinone metabolism; menaquinone biosynthesis.</text>
</comment>
<dbReference type="EC" id="2.2.1.9" evidence="6"/>
<dbReference type="Gene3D" id="3.40.50.1220">
    <property type="entry name" value="TPP-binding domain"/>
    <property type="match status" value="1"/>
</dbReference>
<evidence type="ECO:0000313" key="11">
    <source>
        <dbReference type="Proteomes" id="UP001145069"/>
    </source>
</evidence>
<dbReference type="Pfam" id="PF02775">
    <property type="entry name" value="TPP_enzyme_C"/>
    <property type="match status" value="1"/>
</dbReference>
<keyword evidence="1 6" id="KW-0808">Transferase</keyword>
<comment type="similarity">
    <text evidence="6">Belongs to the TPP enzyme family. MenD subfamily.</text>
</comment>
<keyword evidence="2 6" id="KW-0479">Metal-binding</keyword>